<accession>A0A7M2QMI8</accession>
<protein>
    <submittedName>
        <fullName evidence="1">Uncharacterized protein</fullName>
    </submittedName>
</protein>
<reference evidence="1" key="1">
    <citation type="submission" date="2020-09" db="EMBL/GenBank/DDBJ databases">
        <authorList>
            <person name="Eze J.U."/>
            <person name="Rahube T.O."/>
        </authorList>
    </citation>
    <scope>NUCLEOTIDE SEQUENCE</scope>
</reference>
<name>A0A7M2QMI8_9ZZZZ</name>
<dbReference type="EMBL" id="MT993629">
    <property type="protein sequence ID" value="QOV05732.1"/>
    <property type="molecule type" value="Genomic_DNA"/>
</dbReference>
<evidence type="ECO:0000313" key="1">
    <source>
        <dbReference type="EMBL" id="QOV05732.1"/>
    </source>
</evidence>
<sequence>MELINRKEFDRRVTSGELDTLQAIEVSEGICLVAGKAGSDESFMLQRTDKKPYLWKNELGPSIYAKTRGCTRLVVFYREKLSVNTILSGGLIRV</sequence>
<dbReference type="AlphaFoldDB" id="A0A7M2QMI8"/>
<proteinExistence type="predicted"/>
<organism evidence="1">
    <name type="scientific">feces metagenome</name>
    <dbReference type="NCBI Taxonomy" id="1861841"/>
    <lineage>
        <taxon>unclassified sequences</taxon>
        <taxon>metagenomes</taxon>
        <taxon>organismal metagenomes</taxon>
    </lineage>
</organism>